<keyword evidence="4" id="KW-1185">Reference proteome</keyword>
<dbReference type="Proteomes" id="UP000198211">
    <property type="component" value="Unassembled WGS sequence"/>
</dbReference>
<reference evidence="4" key="1">
    <citation type="submission" date="2017-03" db="EMBL/GenBank/DDBJ databases">
        <title>Phytopthora megakarya and P. palmivora, two closely related causual agents of cacao black pod achieved similar genome size and gene model numbers by different mechanisms.</title>
        <authorList>
            <person name="Ali S."/>
            <person name="Shao J."/>
            <person name="Larry D.J."/>
            <person name="Kronmiller B."/>
            <person name="Shen D."/>
            <person name="Strem M.D."/>
            <person name="Melnick R.L."/>
            <person name="Guiltinan M.J."/>
            <person name="Tyler B.M."/>
            <person name="Meinhardt L.W."/>
            <person name="Bailey B.A."/>
        </authorList>
    </citation>
    <scope>NUCLEOTIDE SEQUENCE [LARGE SCALE GENOMIC DNA]</scope>
    <source>
        <strain evidence="4">zdho120</strain>
    </source>
</reference>
<feature type="domain" description="Reverse transcriptase Ty1/copia-type" evidence="2">
    <location>
        <begin position="4"/>
        <end position="182"/>
    </location>
</feature>
<dbReference type="EMBL" id="NBNE01005776">
    <property type="protein sequence ID" value="OWZ03026.1"/>
    <property type="molecule type" value="Genomic_DNA"/>
</dbReference>
<dbReference type="InterPro" id="IPR013103">
    <property type="entry name" value="RVT_2"/>
</dbReference>
<evidence type="ECO:0000259" key="2">
    <source>
        <dbReference type="Pfam" id="PF07727"/>
    </source>
</evidence>
<sequence>MATFRLFVAVCQLLGIPIFQGDNNAAYLNALLAIKQNLESLEGYPCKTDGMVYVVQKALYGLKQSGREWSTEVNGWFLRYGFNRCATESCLYYYNRDGEFALVLLYVDGILCAIKNEDFKKKIFQKLDEDYGLKDQGLLNTYLAVEVGQNDNSIKIHQTKYCEDVIERFNFSDAHASRIPMETKMRLTVNDTDTANRKQVPENGKVLSYRELIDSLIYLATSTRPDIAHVVEQRVDTCRVLHSSTLERRSEGYGTWLDPRAKALCIQEMQQMQVVSLSLMGFVTRTRERPRHEEKCNWLRELHGRRAISWASRRQAIVALSTAEAEYVAACESCMDR</sequence>
<name>A0A225VBE3_9STRA</name>
<keyword evidence="1" id="KW-0732">Signal</keyword>
<dbReference type="STRING" id="4795.A0A225VBE3"/>
<evidence type="ECO:0000313" key="3">
    <source>
        <dbReference type="EMBL" id="OWZ03026.1"/>
    </source>
</evidence>
<organism evidence="3 4">
    <name type="scientific">Phytophthora megakarya</name>
    <dbReference type="NCBI Taxonomy" id="4795"/>
    <lineage>
        <taxon>Eukaryota</taxon>
        <taxon>Sar</taxon>
        <taxon>Stramenopiles</taxon>
        <taxon>Oomycota</taxon>
        <taxon>Peronosporomycetes</taxon>
        <taxon>Peronosporales</taxon>
        <taxon>Peronosporaceae</taxon>
        <taxon>Phytophthora</taxon>
    </lineage>
</organism>
<evidence type="ECO:0000313" key="4">
    <source>
        <dbReference type="Proteomes" id="UP000198211"/>
    </source>
</evidence>
<feature type="signal peptide" evidence="1">
    <location>
        <begin position="1"/>
        <end position="21"/>
    </location>
</feature>
<evidence type="ECO:0000256" key="1">
    <source>
        <dbReference type="SAM" id="SignalP"/>
    </source>
</evidence>
<dbReference type="Pfam" id="PF07727">
    <property type="entry name" value="RVT_2"/>
    <property type="match status" value="1"/>
</dbReference>
<accession>A0A225VBE3</accession>
<comment type="caution">
    <text evidence="3">The sequence shown here is derived from an EMBL/GenBank/DDBJ whole genome shotgun (WGS) entry which is preliminary data.</text>
</comment>
<gene>
    <name evidence="3" type="ORF">PHMEG_00025312</name>
</gene>
<protein>
    <submittedName>
        <fullName evidence="3">Copia type Polyprotein</fullName>
    </submittedName>
</protein>
<dbReference type="AlphaFoldDB" id="A0A225VBE3"/>
<feature type="chain" id="PRO_5012172022" evidence="1">
    <location>
        <begin position="22"/>
        <end position="337"/>
    </location>
</feature>
<proteinExistence type="predicted"/>
<dbReference type="OrthoDB" id="117958at2759"/>